<protein>
    <submittedName>
        <fullName evidence="2">MOSC domain-containing protein</fullName>
    </submittedName>
</protein>
<dbReference type="PROSITE" id="PS51340">
    <property type="entry name" value="MOSC"/>
    <property type="match status" value="1"/>
</dbReference>
<accession>A0A501X578</accession>
<keyword evidence="3" id="KW-1185">Reference proteome</keyword>
<evidence type="ECO:0000313" key="2">
    <source>
        <dbReference type="EMBL" id="TPE55634.1"/>
    </source>
</evidence>
<dbReference type="PANTHER" id="PTHR14237:SF19">
    <property type="entry name" value="MITOCHONDRIAL AMIDOXIME REDUCING COMPONENT 1"/>
    <property type="match status" value="1"/>
</dbReference>
<dbReference type="EMBL" id="VFRR01000001">
    <property type="protein sequence ID" value="TPE55634.1"/>
    <property type="molecule type" value="Genomic_DNA"/>
</dbReference>
<comment type="caution">
    <text evidence="2">The sequence shown here is derived from an EMBL/GenBank/DDBJ whole genome shotgun (WGS) entry which is preliminary data.</text>
</comment>
<dbReference type="Pfam" id="PF03473">
    <property type="entry name" value="MOSC"/>
    <property type="match status" value="1"/>
</dbReference>
<evidence type="ECO:0000259" key="1">
    <source>
        <dbReference type="PROSITE" id="PS51340"/>
    </source>
</evidence>
<dbReference type="InterPro" id="IPR005303">
    <property type="entry name" value="MOCOS_middle"/>
</dbReference>
<dbReference type="PANTHER" id="PTHR14237">
    <property type="entry name" value="MOLYBDOPTERIN COFACTOR SULFURASE MOSC"/>
    <property type="match status" value="1"/>
</dbReference>
<dbReference type="GO" id="GO:0030170">
    <property type="term" value="F:pyridoxal phosphate binding"/>
    <property type="evidence" value="ECO:0007669"/>
    <property type="project" value="InterPro"/>
</dbReference>
<evidence type="ECO:0000313" key="3">
    <source>
        <dbReference type="Proteomes" id="UP000315901"/>
    </source>
</evidence>
<name>A0A501X578_9GAMM</name>
<dbReference type="SUPFAM" id="SSF50800">
    <property type="entry name" value="PK beta-barrel domain-like"/>
    <property type="match status" value="1"/>
</dbReference>
<dbReference type="Pfam" id="PF03476">
    <property type="entry name" value="MOSC_N"/>
    <property type="match status" value="1"/>
</dbReference>
<dbReference type="InterPro" id="IPR005302">
    <property type="entry name" value="MoCF_Sase_C"/>
</dbReference>
<dbReference type="RefSeq" id="WP_140586763.1">
    <property type="nucleotide sequence ID" value="NZ_VFRR01000001.1"/>
</dbReference>
<dbReference type="Proteomes" id="UP000315901">
    <property type="component" value="Unassembled WGS sequence"/>
</dbReference>
<dbReference type="GO" id="GO:0003824">
    <property type="term" value="F:catalytic activity"/>
    <property type="evidence" value="ECO:0007669"/>
    <property type="project" value="InterPro"/>
</dbReference>
<sequence>MSAVTQLYIYPIKSVMGIPQHQAQVSFSGLLHDRRYMLIDMEGKFITARQFPALSLVHALPSTTDVLTLTHQQMPESLILRPSSFSDHYLSTQIWGDDVAGRWVDQHADEWFSQLLNTPVKLVFFGDKSARYTSRRPDQPVAFADGYPFLLANEASLGELNRTALEQTDMRQFRPNIVVAADTPFIEDSWHRIRIGTVEFENVKPCVRCVFTTLNPQTAERSPNGEPLRTLSKFRRWEKKGVTFGINLVALNEGIIEQGDKVEVLTWREPEQYQDLR</sequence>
<organism evidence="2 3">
    <name type="scientific">Maribrevibacterium harenarium</name>
    <dbReference type="NCBI Taxonomy" id="2589817"/>
    <lineage>
        <taxon>Bacteria</taxon>
        <taxon>Pseudomonadati</taxon>
        <taxon>Pseudomonadota</taxon>
        <taxon>Gammaproteobacteria</taxon>
        <taxon>Oceanospirillales</taxon>
        <taxon>Oceanospirillaceae</taxon>
        <taxon>Maribrevibacterium</taxon>
    </lineage>
</organism>
<reference evidence="2 3" key="1">
    <citation type="submission" date="2019-06" db="EMBL/GenBank/DDBJ databases">
        <title>A novel bacterium of genus Marinomonas, isolated from coastal sand.</title>
        <authorList>
            <person name="Huang H."/>
            <person name="Mo K."/>
            <person name="Hu Y."/>
        </authorList>
    </citation>
    <scope>NUCLEOTIDE SEQUENCE [LARGE SCALE GENOMIC DNA]</scope>
    <source>
        <strain evidence="2 3">HB171799</strain>
    </source>
</reference>
<dbReference type="OrthoDB" id="581532at2"/>
<dbReference type="InterPro" id="IPR011037">
    <property type="entry name" value="Pyrv_Knase-like_insert_dom_sf"/>
</dbReference>
<feature type="domain" description="MOSC" evidence="1">
    <location>
        <begin position="120"/>
        <end position="265"/>
    </location>
</feature>
<dbReference type="GO" id="GO:0030151">
    <property type="term" value="F:molybdenum ion binding"/>
    <property type="evidence" value="ECO:0007669"/>
    <property type="project" value="InterPro"/>
</dbReference>
<proteinExistence type="predicted"/>
<dbReference type="AlphaFoldDB" id="A0A501X578"/>
<gene>
    <name evidence="2" type="ORF">FJM67_00860</name>
</gene>
<dbReference type="SUPFAM" id="SSF141673">
    <property type="entry name" value="MOSC N-terminal domain-like"/>
    <property type="match status" value="1"/>
</dbReference>